<keyword evidence="4" id="KW-0378">Hydrolase</keyword>
<comment type="pathway">
    <text evidence="1">Glycan metabolism; pectin degradation; 2-dehydro-3-deoxy-D-gluconate from pectin: step 1/5.</text>
</comment>
<organism evidence="7 8">
    <name type="scientific">Papaver somniferum</name>
    <name type="common">Opium poppy</name>
    <dbReference type="NCBI Taxonomy" id="3469"/>
    <lineage>
        <taxon>Eukaryota</taxon>
        <taxon>Viridiplantae</taxon>
        <taxon>Streptophyta</taxon>
        <taxon>Embryophyta</taxon>
        <taxon>Tracheophyta</taxon>
        <taxon>Spermatophyta</taxon>
        <taxon>Magnoliopsida</taxon>
        <taxon>Ranunculales</taxon>
        <taxon>Papaveraceae</taxon>
        <taxon>Papaveroideae</taxon>
        <taxon>Papaver</taxon>
    </lineage>
</organism>
<dbReference type="PANTHER" id="PTHR31321:SF126">
    <property type="entry name" value="PECTINESTERASE"/>
    <property type="match status" value="1"/>
</dbReference>
<comment type="similarity">
    <text evidence="2">Belongs to the pectinesterase family.</text>
</comment>
<protein>
    <recommendedName>
        <fullName evidence="3">pectinesterase</fullName>
        <ecNumber evidence="3">3.1.1.11</ecNumber>
    </recommendedName>
</protein>
<dbReference type="OrthoDB" id="2019149at2759"/>
<dbReference type="InterPro" id="IPR000070">
    <property type="entry name" value="Pectinesterase_cat"/>
</dbReference>
<dbReference type="Gramene" id="RZC76350">
    <property type="protein sequence ID" value="RZC76350"/>
    <property type="gene ID" value="C5167_001654"/>
</dbReference>
<dbReference type="UniPathway" id="UPA00545">
    <property type="reaction ID" value="UER00823"/>
</dbReference>
<dbReference type="InterPro" id="IPR012334">
    <property type="entry name" value="Pectin_lyas_fold"/>
</dbReference>
<evidence type="ECO:0000256" key="3">
    <source>
        <dbReference type="ARBA" id="ARBA00013229"/>
    </source>
</evidence>
<evidence type="ECO:0000256" key="2">
    <source>
        <dbReference type="ARBA" id="ARBA00008891"/>
    </source>
</evidence>
<dbReference type="EMBL" id="CM010723">
    <property type="protein sequence ID" value="RZC76350.1"/>
    <property type="molecule type" value="Genomic_DNA"/>
</dbReference>
<proteinExistence type="inferred from homology"/>
<dbReference type="InterPro" id="IPR011050">
    <property type="entry name" value="Pectin_lyase_fold/virulence"/>
</dbReference>
<evidence type="ECO:0000259" key="6">
    <source>
        <dbReference type="Pfam" id="PF01095"/>
    </source>
</evidence>
<dbReference type="SUPFAM" id="SSF51126">
    <property type="entry name" value="Pectin lyase-like"/>
    <property type="match status" value="1"/>
</dbReference>
<dbReference type="Proteomes" id="UP000316621">
    <property type="component" value="Chromosome 9"/>
</dbReference>
<dbReference type="Gene3D" id="2.160.20.10">
    <property type="entry name" value="Single-stranded right-handed beta-helix, Pectin lyase-like"/>
    <property type="match status" value="1"/>
</dbReference>
<dbReference type="AlphaFoldDB" id="A0A4Y7KVF8"/>
<dbReference type="GO" id="GO:0042545">
    <property type="term" value="P:cell wall modification"/>
    <property type="evidence" value="ECO:0007669"/>
    <property type="project" value="InterPro"/>
</dbReference>
<evidence type="ECO:0000256" key="1">
    <source>
        <dbReference type="ARBA" id="ARBA00005184"/>
    </source>
</evidence>
<dbReference type="OMA" id="NGAGWEQ"/>
<dbReference type="PANTHER" id="PTHR31321">
    <property type="entry name" value="ACYL-COA THIOESTER HYDROLASE YBHC-RELATED"/>
    <property type="match status" value="1"/>
</dbReference>
<feature type="domain" description="Pectinesterase catalytic" evidence="6">
    <location>
        <begin position="78"/>
        <end position="363"/>
    </location>
</feature>
<keyword evidence="5" id="KW-0063">Aspartyl esterase</keyword>
<evidence type="ECO:0000256" key="5">
    <source>
        <dbReference type="ARBA" id="ARBA00023085"/>
    </source>
</evidence>
<dbReference type="GO" id="GO:0030599">
    <property type="term" value="F:pectinesterase activity"/>
    <property type="evidence" value="ECO:0007669"/>
    <property type="project" value="UniProtKB-EC"/>
</dbReference>
<dbReference type="STRING" id="3469.A0A4Y7KVF8"/>
<dbReference type="GO" id="GO:0045490">
    <property type="term" value="P:pectin catabolic process"/>
    <property type="evidence" value="ECO:0007669"/>
    <property type="project" value="UniProtKB-UniPathway"/>
</dbReference>
<gene>
    <name evidence="7" type="ORF">C5167_001654</name>
</gene>
<reference evidence="7 8" key="1">
    <citation type="journal article" date="2018" name="Science">
        <title>The opium poppy genome and morphinan production.</title>
        <authorList>
            <person name="Guo L."/>
            <person name="Winzer T."/>
            <person name="Yang X."/>
            <person name="Li Y."/>
            <person name="Ning Z."/>
            <person name="He Z."/>
            <person name="Teodor R."/>
            <person name="Lu Y."/>
            <person name="Bowser T.A."/>
            <person name="Graham I.A."/>
            <person name="Ye K."/>
        </authorList>
    </citation>
    <scope>NUCLEOTIDE SEQUENCE [LARGE SCALE GENOMIC DNA]</scope>
    <source>
        <strain evidence="8">cv. HN1</strain>
        <tissue evidence="7">Leaves</tissue>
    </source>
</reference>
<evidence type="ECO:0000313" key="7">
    <source>
        <dbReference type="EMBL" id="RZC76350.1"/>
    </source>
</evidence>
<dbReference type="EC" id="3.1.1.11" evidence="3"/>
<evidence type="ECO:0000256" key="4">
    <source>
        <dbReference type="ARBA" id="ARBA00022801"/>
    </source>
</evidence>
<dbReference type="Pfam" id="PF01095">
    <property type="entry name" value="Pectinesterase"/>
    <property type="match status" value="1"/>
</dbReference>
<evidence type="ECO:0000313" key="8">
    <source>
        <dbReference type="Proteomes" id="UP000316621"/>
    </source>
</evidence>
<keyword evidence="8" id="KW-1185">Reference proteome</keyword>
<sequence length="375" mass="41216">MKTYIISATFLAPILLVLHLNLILLHITPVFSAPLAPIPTRKASLQSWFAANILPFDKREADLDPALVTAEKDVVIIKVRKDGSGQFKTLTEAVKSIPKANTRRTIISIGPGVYKEKVTIERDQPFVTFYGDPKDMPTLTFDGTSKKYGGTTFCGSVTVYSNFFMAVNVIFENSSPMPKLGSMDGQAVALTLVGENAALYNCRFKGFQDTLCDLHGNHFFKDCYIEGMADFIFGNAKTIYLNTEIKALWDLGGVITAHGKEKPSDDTGFAFVHCSISGVSNGQTYLGRLWKPYGKTVFLYTDMSNVVHPEGWSDNGNTGVDSTLYNAEYMCTGPGANLRGRVKFAKKLTDAEAKPFMDLNYIGAANWLLPPPPVK</sequence>
<accession>A0A4Y7KVF8</accession>
<name>A0A4Y7KVF8_PAPSO</name>